<organism evidence="2 3">
    <name type="scientific">Streptomyces spinosisporus</name>
    <dbReference type="NCBI Taxonomy" id="2927582"/>
    <lineage>
        <taxon>Bacteria</taxon>
        <taxon>Bacillati</taxon>
        <taxon>Actinomycetota</taxon>
        <taxon>Actinomycetes</taxon>
        <taxon>Kitasatosporales</taxon>
        <taxon>Streptomycetaceae</taxon>
        <taxon>Streptomyces</taxon>
    </lineage>
</organism>
<accession>A0ABS9XVJ5</accession>
<keyword evidence="3" id="KW-1185">Reference proteome</keyword>
<reference evidence="2" key="1">
    <citation type="submission" date="2022-03" db="EMBL/GenBank/DDBJ databases">
        <title>Streptomyces 7R015 and 7R016 isolated from Barleria lupulina in Thailand.</title>
        <authorList>
            <person name="Kanchanasin P."/>
            <person name="Phongsopitanun W."/>
            <person name="Tanasupawat S."/>
        </authorList>
    </citation>
    <scope>NUCLEOTIDE SEQUENCE</scope>
    <source>
        <strain evidence="2">7R016</strain>
    </source>
</reference>
<dbReference type="SUPFAM" id="SSF51197">
    <property type="entry name" value="Clavaminate synthase-like"/>
    <property type="match status" value="1"/>
</dbReference>
<dbReference type="RefSeq" id="WP_242713503.1">
    <property type="nucleotide sequence ID" value="NZ_JALDAX010000029.1"/>
</dbReference>
<dbReference type="EMBL" id="JALDAX010000029">
    <property type="protein sequence ID" value="MCI3246095.1"/>
    <property type="molecule type" value="Genomic_DNA"/>
</dbReference>
<evidence type="ECO:0000256" key="1">
    <source>
        <dbReference type="SAM" id="MobiDB-lite"/>
    </source>
</evidence>
<dbReference type="Proteomes" id="UP001165270">
    <property type="component" value="Unassembled WGS sequence"/>
</dbReference>
<comment type="caution">
    <text evidence="2">The sequence shown here is derived from an EMBL/GenBank/DDBJ whole genome shotgun (WGS) entry which is preliminary data.</text>
</comment>
<proteinExistence type="predicted"/>
<evidence type="ECO:0008006" key="4">
    <source>
        <dbReference type="Google" id="ProtNLM"/>
    </source>
</evidence>
<dbReference type="Gene3D" id="2.60.120.620">
    <property type="entry name" value="q2cbj1_9rhob like domain"/>
    <property type="match status" value="1"/>
</dbReference>
<evidence type="ECO:0000313" key="2">
    <source>
        <dbReference type="EMBL" id="MCI3246095.1"/>
    </source>
</evidence>
<evidence type="ECO:0000313" key="3">
    <source>
        <dbReference type="Proteomes" id="UP001165270"/>
    </source>
</evidence>
<name>A0ABS9XVJ5_9ACTN</name>
<sequence>MHEFAEQGFVLVPQVVQEDLLEQVARRIDEVVAADPPPADKRGPHFSFLRTKDEPTLRAPLTRTPVFGLAEELAGAGHVHAAGVRSDV</sequence>
<feature type="region of interest" description="Disordered" evidence="1">
    <location>
        <begin position="34"/>
        <end position="54"/>
    </location>
</feature>
<protein>
    <recommendedName>
        <fullName evidence="4">Phytanoyl-CoA dioxygenase</fullName>
    </recommendedName>
</protein>
<gene>
    <name evidence="2" type="ORF">MQN93_41035</name>
</gene>